<dbReference type="InterPro" id="IPR029034">
    <property type="entry name" value="Cystine-knot_cytokine"/>
</dbReference>
<dbReference type="GO" id="GO:0030116">
    <property type="term" value="F:glial cell-derived neurotrophic factor receptor binding"/>
    <property type="evidence" value="ECO:0007669"/>
    <property type="project" value="InterPro"/>
</dbReference>
<dbReference type="EMBL" id="JW875023">
    <property type="protein sequence ID" value="AFP07540.1"/>
    <property type="molecule type" value="mRNA"/>
</dbReference>
<evidence type="ECO:0000256" key="5">
    <source>
        <dbReference type="ARBA" id="ARBA00023030"/>
    </source>
</evidence>
<evidence type="ECO:0000256" key="1">
    <source>
        <dbReference type="ARBA" id="ARBA00004613"/>
    </source>
</evidence>
<protein>
    <recommendedName>
        <fullName evidence="10">Artemin</fullName>
    </recommendedName>
</protein>
<keyword evidence="3" id="KW-0964">Secreted</keyword>
<evidence type="ECO:0000256" key="2">
    <source>
        <dbReference type="ARBA" id="ARBA00009832"/>
    </source>
</evidence>
<evidence type="ECO:0000256" key="10">
    <source>
        <dbReference type="ARBA" id="ARBA00074181"/>
    </source>
</evidence>
<dbReference type="GO" id="GO:0008083">
    <property type="term" value="F:growth factor activity"/>
    <property type="evidence" value="ECO:0007669"/>
    <property type="project" value="UniProtKB-KW"/>
</dbReference>
<organism evidence="14">
    <name type="scientific">Callorhinchus milii</name>
    <name type="common">Ghost shark</name>
    <dbReference type="NCBI Taxonomy" id="7868"/>
    <lineage>
        <taxon>Eukaryota</taxon>
        <taxon>Metazoa</taxon>
        <taxon>Chordata</taxon>
        <taxon>Craniata</taxon>
        <taxon>Vertebrata</taxon>
        <taxon>Chondrichthyes</taxon>
        <taxon>Holocephali</taxon>
        <taxon>Chimaeriformes</taxon>
        <taxon>Callorhinchidae</taxon>
        <taxon>Callorhinchus</taxon>
    </lineage>
</organism>
<evidence type="ECO:0000256" key="11">
    <source>
        <dbReference type="RuleBase" id="RU000354"/>
    </source>
</evidence>
<dbReference type="Gene3D" id="2.10.90.10">
    <property type="entry name" value="Cystine-knot cytokines"/>
    <property type="match status" value="1"/>
</dbReference>
<dbReference type="PROSITE" id="PS51362">
    <property type="entry name" value="TGF_BETA_2"/>
    <property type="match status" value="1"/>
</dbReference>
<comment type="function">
    <text evidence="8">Growth factor that supports the survival of sensory and sympathetic peripheral neurons in culture and also supports the survival of dopaminergic neurons of the ventral mid-brain. Acts by binding to its coreceptor, GFRA3, leading to autophosphorylation and activation of the RET receptor. Strong attractant of gut hematopoietic cells thus promoting the formation Peyer's patch-like structures, a major component of the gut-associated lymphoid tissue.</text>
</comment>
<keyword evidence="5 11" id="KW-0339">Growth factor</keyword>
<dbReference type="PANTHER" id="PTHR12173">
    <property type="entry name" value="GDNF SUBFAMILY OF TGF-BETA FAMILY"/>
    <property type="match status" value="1"/>
</dbReference>
<evidence type="ECO:0000256" key="9">
    <source>
        <dbReference type="ARBA" id="ARBA00063068"/>
    </source>
</evidence>
<dbReference type="GO" id="GO:0007399">
    <property type="term" value="P:nervous system development"/>
    <property type="evidence" value="ECO:0007669"/>
    <property type="project" value="UniProtKB-ARBA"/>
</dbReference>
<evidence type="ECO:0000256" key="4">
    <source>
        <dbReference type="ARBA" id="ARBA00022729"/>
    </source>
</evidence>
<dbReference type="FunFam" id="2.10.90.10:FF:000032">
    <property type="entry name" value="Artemin"/>
    <property type="match status" value="1"/>
</dbReference>
<feature type="compositionally biased region" description="Basic residues" evidence="12">
    <location>
        <begin position="74"/>
        <end position="83"/>
    </location>
</feature>
<dbReference type="AlphaFoldDB" id="V9L746"/>
<dbReference type="InterPro" id="IPR001839">
    <property type="entry name" value="TGF-b_C"/>
</dbReference>
<comment type="subcellular location">
    <subcellularLocation>
        <location evidence="1">Secreted</location>
    </subcellularLocation>
</comment>
<reference evidence="14" key="1">
    <citation type="journal article" date="2014" name="Nature">
        <title>Elephant shark genome provides unique insights into gnathostome evolution.</title>
        <authorList>
            <consortium name="International Elephant Shark Genome Sequencing Consortium"/>
            <person name="Venkatesh B."/>
            <person name="Lee A.P."/>
            <person name="Ravi V."/>
            <person name="Maurya A.K."/>
            <person name="Lian M.M."/>
            <person name="Swann J.B."/>
            <person name="Ohta Y."/>
            <person name="Flajnik M.F."/>
            <person name="Sutoh Y."/>
            <person name="Kasahara M."/>
            <person name="Hoon S."/>
            <person name="Gangu V."/>
            <person name="Roy S.W."/>
            <person name="Irimia M."/>
            <person name="Korzh V."/>
            <person name="Kondrychyn I."/>
            <person name="Lim Z.W."/>
            <person name="Tay B.H."/>
            <person name="Tohari S."/>
            <person name="Kong K.W."/>
            <person name="Ho S."/>
            <person name="Lorente-Galdos B."/>
            <person name="Quilez J."/>
            <person name="Marques-Bonet T."/>
            <person name="Raney B.J."/>
            <person name="Ingham P.W."/>
            <person name="Tay A."/>
            <person name="Hillier L.W."/>
            <person name="Minx P."/>
            <person name="Boehm T."/>
            <person name="Wilson R.K."/>
            <person name="Brenner S."/>
            <person name="Warren W.C."/>
        </authorList>
    </citation>
    <scope>NUCLEOTIDE SEQUENCE</scope>
    <source>
        <tissue evidence="14">Kidney</tissue>
    </source>
</reference>
<dbReference type="CDD" id="cd19382">
    <property type="entry name" value="TGF_beta_Persephin"/>
    <property type="match status" value="1"/>
</dbReference>
<evidence type="ECO:0000256" key="6">
    <source>
        <dbReference type="ARBA" id="ARBA00023157"/>
    </source>
</evidence>
<evidence type="ECO:0000313" key="14">
    <source>
        <dbReference type="EMBL" id="AFP07540.1"/>
    </source>
</evidence>
<keyword evidence="6" id="KW-1015">Disulfide bond</keyword>
<feature type="non-terminal residue" evidence="14">
    <location>
        <position position="1"/>
    </location>
</feature>
<evidence type="ECO:0000256" key="3">
    <source>
        <dbReference type="ARBA" id="ARBA00022525"/>
    </source>
</evidence>
<evidence type="ECO:0000256" key="8">
    <source>
        <dbReference type="ARBA" id="ARBA00058643"/>
    </source>
</evidence>
<feature type="domain" description="TGF-beta family profile" evidence="13">
    <location>
        <begin position="76"/>
        <end position="190"/>
    </location>
</feature>
<dbReference type="PANTHER" id="PTHR12173:SF8">
    <property type="entry name" value="PERSEPHIN"/>
    <property type="match status" value="1"/>
</dbReference>
<comment type="subunit">
    <text evidence="9">Homodimer; disulfide-linked. Interacts with GFRA3 coreceptor and RET: forms a 2:2:2 ternary complex composed of ARTN ligand, GFRA3 and RET receptor.</text>
</comment>
<dbReference type="InterPro" id="IPR043401">
    <property type="entry name" value="GDNF_fam"/>
</dbReference>
<name>V9L746_CALMI</name>
<keyword evidence="7" id="KW-0325">Glycoprotein</keyword>
<dbReference type="GO" id="GO:0005576">
    <property type="term" value="C:extracellular region"/>
    <property type="evidence" value="ECO:0007669"/>
    <property type="project" value="UniProtKB-SubCell"/>
</dbReference>
<proteinExistence type="evidence at transcript level"/>
<dbReference type="Pfam" id="PF00019">
    <property type="entry name" value="TGF_beta"/>
    <property type="match status" value="1"/>
</dbReference>
<keyword evidence="4" id="KW-0732">Signal</keyword>
<feature type="region of interest" description="Disordered" evidence="12">
    <location>
        <begin position="36"/>
        <end position="84"/>
    </location>
</feature>
<dbReference type="GO" id="GO:0030971">
    <property type="term" value="F:receptor tyrosine kinase binding"/>
    <property type="evidence" value="ECO:0007669"/>
    <property type="project" value="InterPro"/>
</dbReference>
<sequence length="191" mass="21487">RRMFLTHSFLVETHAVPSSQPLSTGSLNQMLLEKGSDLQQPSPDVGLGRASETWPLPTPVSTPGPRELPASLAKSRRKRKMSVTRKGEEWERDCRLRSLQLRVQDLGLGYESDEIVLFKYCSGNCPKARTNHDLTLSLLLRKPDLPNLSQEKIISDPCCRPTQFKDVTFLDVNNRWHTVEKLAASQCSCIG</sequence>
<dbReference type="SMART" id="SM00204">
    <property type="entry name" value="TGFB"/>
    <property type="match status" value="1"/>
</dbReference>
<dbReference type="SUPFAM" id="SSF57501">
    <property type="entry name" value="Cystine-knot cytokines"/>
    <property type="match status" value="1"/>
</dbReference>
<evidence type="ECO:0000256" key="7">
    <source>
        <dbReference type="ARBA" id="ARBA00023180"/>
    </source>
</evidence>
<evidence type="ECO:0000259" key="13">
    <source>
        <dbReference type="PROSITE" id="PS51362"/>
    </source>
</evidence>
<comment type="similarity">
    <text evidence="2">Belongs to the TGF-beta family. GDNF subfamily.</text>
</comment>
<evidence type="ECO:0000256" key="12">
    <source>
        <dbReference type="SAM" id="MobiDB-lite"/>
    </source>
</evidence>
<accession>V9L746</accession>